<reference evidence="5 6" key="1">
    <citation type="submission" date="2013-09" db="EMBL/GenBank/DDBJ databases">
        <authorList>
            <consortium name="DOE Joint Genome Institute"/>
            <person name="Klenk H.-P."/>
            <person name="Huntemann M."/>
            <person name="Han J."/>
            <person name="Chen A."/>
            <person name="Kyrpides N."/>
            <person name="Mavromatis K."/>
            <person name="Markowitz V."/>
            <person name="Palaniappan K."/>
            <person name="Ivanova N."/>
            <person name="Schaumberg A."/>
            <person name="Pati A."/>
            <person name="Liolios K."/>
            <person name="Nordberg H.P."/>
            <person name="Cantor M.N."/>
            <person name="Hua S.X."/>
            <person name="Woyke T."/>
        </authorList>
    </citation>
    <scope>NUCLEOTIDE SEQUENCE [LARGE SCALE GENOMIC DNA]</scope>
    <source>
        <strain evidence="5 6">DSM 14336</strain>
    </source>
</reference>
<sequence>MTFPFYRPLTRATLAAGLCLSSTVAMADTVLTMSSWAPATSTLSTEFLDSFAADVARVTDDRVTVRILPAALGAPPQHYELARKGIADITWGNLTYEPERFKVMWFCELPMSGESGEAGSIALWRTFDTYLKDMPVFDGTHMLAVSLFGGADVHDAHRALVTPEDFRNQKIRMGNPLQKTLLEKMGAIPVAAPATKAFELIDSGVIDGSLHPIESIIGFGLQDALPFTTEVEGGLYDAMFFLAINQGKWDSISDEDRAAISEITGEALSAKWGAFWDGENATAREKLVAMGHTFATPEPALTDMIRKVRTDFLDQWYADGPDFGLPNAKEVVVFFESNYAEISEAAQ</sequence>
<dbReference type="Proteomes" id="UP000018780">
    <property type="component" value="Chromosome"/>
</dbReference>
<dbReference type="KEGG" id="lmd:METH_16370"/>
<keyword evidence="2 4" id="KW-0732">Signal</keyword>
<dbReference type="NCBIfam" id="NF037995">
    <property type="entry name" value="TRAP_S1"/>
    <property type="match status" value="1"/>
</dbReference>
<dbReference type="Pfam" id="PF03480">
    <property type="entry name" value="DctP"/>
    <property type="match status" value="1"/>
</dbReference>
<dbReference type="GO" id="GO:0055085">
    <property type="term" value="P:transmembrane transport"/>
    <property type="evidence" value="ECO:0007669"/>
    <property type="project" value="InterPro"/>
</dbReference>
<feature type="chain" id="PRO_5004783528" evidence="4">
    <location>
        <begin position="28"/>
        <end position="347"/>
    </location>
</feature>
<comment type="subcellular location">
    <subcellularLocation>
        <location evidence="1">Periplasm</location>
    </subcellularLocation>
</comment>
<dbReference type="PANTHER" id="PTHR33376:SF15">
    <property type="entry name" value="BLL6794 PROTEIN"/>
    <property type="match status" value="1"/>
</dbReference>
<dbReference type="AlphaFoldDB" id="V9VTH9"/>
<dbReference type="InterPro" id="IPR018389">
    <property type="entry name" value="DctP_fam"/>
</dbReference>
<evidence type="ECO:0000256" key="4">
    <source>
        <dbReference type="SAM" id="SignalP"/>
    </source>
</evidence>
<keyword evidence="3" id="KW-0574">Periplasm</keyword>
<dbReference type="InterPro" id="IPR038404">
    <property type="entry name" value="TRAP_DctP_sf"/>
</dbReference>
<dbReference type="Gene3D" id="3.40.190.170">
    <property type="entry name" value="Bacterial extracellular solute-binding protein, family 7"/>
    <property type="match status" value="1"/>
</dbReference>
<dbReference type="OrthoDB" id="7822595at2"/>
<evidence type="ECO:0000313" key="5">
    <source>
        <dbReference type="EMBL" id="AHD02046.1"/>
    </source>
</evidence>
<feature type="signal peptide" evidence="4">
    <location>
        <begin position="1"/>
        <end position="27"/>
    </location>
</feature>
<protein>
    <submittedName>
        <fullName evidence="5">ABC transporter substrate-binding protein</fullName>
    </submittedName>
</protein>
<name>V9VTH9_9RHOB</name>
<evidence type="ECO:0000256" key="2">
    <source>
        <dbReference type="ARBA" id="ARBA00022729"/>
    </source>
</evidence>
<dbReference type="GO" id="GO:0042597">
    <property type="term" value="C:periplasmic space"/>
    <property type="evidence" value="ECO:0007669"/>
    <property type="project" value="UniProtKB-SubCell"/>
</dbReference>
<evidence type="ECO:0000256" key="3">
    <source>
        <dbReference type="ARBA" id="ARBA00022764"/>
    </source>
</evidence>
<organism evidence="5 6">
    <name type="scientific">Leisingera methylohalidivorans DSM 14336</name>
    <dbReference type="NCBI Taxonomy" id="999552"/>
    <lineage>
        <taxon>Bacteria</taxon>
        <taxon>Pseudomonadati</taxon>
        <taxon>Pseudomonadota</taxon>
        <taxon>Alphaproteobacteria</taxon>
        <taxon>Rhodobacterales</taxon>
        <taxon>Roseobacteraceae</taxon>
        <taxon>Leisingera</taxon>
    </lineage>
</organism>
<evidence type="ECO:0000256" key="1">
    <source>
        <dbReference type="ARBA" id="ARBA00004418"/>
    </source>
</evidence>
<dbReference type="CDD" id="cd13665">
    <property type="entry name" value="PBP2_TRAP_Dctp3_4"/>
    <property type="match status" value="1"/>
</dbReference>
<keyword evidence="6" id="KW-1185">Reference proteome</keyword>
<accession>V9VTH9</accession>
<proteinExistence type="predicted"/>
<gene>
    <name evidence="5" type="ORF">METH_16370</name>
</gene>
<dbReference type="EMBL" id="CP006773">
    <property type="protein sequence ID" value="AHD02046.1"/>
    <property type="molecule type" value="Genomic_DNA"/>
</dbReference>
<dbReference type="RefSeq" id="WP_024091462.1">
    <property type="nucleotide sequence ID" value="NC_023135.1"/>
</dbReference>
<dbReference type="PANTHER" id="PTHR33376">
    <property type="match status" value="1"/>
</dbReference>
<dbReference type="STRING" id="999552.METH_16370"/>
<evidence type="ECO:0000313" key="6">
    <source>
        <dbReference type="Proteomes" id="UP000018780"/>
    </source>
</evidence>
<dbReference type="HOGENOM" id="CLU_036176_2_0_5"/>
<dbReference type="PATRIC" id="fig|999552.6.peg.3269"/>